<dbReference type="EMBL" id="QRVA01000004">
    <property type="protein sequence ID" value="RGS18343.1"/>
    <property type="molecule type" value="Genomic_DNA"/>
</dbReference>
<organism evidence="4 6">
    <name type="scientific">Segatella copri</name>
    <dbReference type="NCBI Taxonomy" id="165179"/>
    <lineage>
        <taxon>Bacteria</taxon>
        <taxon>Pseudomonadati</taxon>
        <taxon>Bacteroidota</taxon>
        <taxon>Bacteroidia</taxon>
        <taxon>Bacteroidales</taxon>
        <taxon>Prevotellaceae</taxon>
        <taxon>Segatella</taxon>
    </lineage>
</organism>
<comment type="caution">
    <text evidence="4">The sequence shown here is derived from an EMBL/GenBank/DDBJ whole genome shotgun (WGS) entry which is preliminary data.</text>
</comment>
<name>A0A3E5E1M8_9BACT</name>
<evidence type="ECO:0000313" key="5">
    <source>
        <dbReference type="Proteomes" id="UP000283872"/>
    </source>
</evidence>
<gene>
    <name evidence="4" type="ORF">DW916_05285</name>
    <name evidence="2" type="ORF">DWY11_03195</name>
    <name evidence="3" type="ORF">DXA63_08545</name>
    <name evidence="1" type="ORF">LYY06_10020</name>
</gene>
<evidence type="ECO:0000313" key="2">
    <source>
        <dbReference type="EMBL" id="RGS18343.1"/>
    </source>
</evidence>
<evidence type="ECO:0000313" key="1">
    <source>
        <dbReference type="EMBL" id="MCE4122598.1"/>
    </source>
</evidence>
<dbReference type="Proteomes" id="UP000283872">
    <property type="component" value="Unassembled WGS sequence"/>
</dbReference>
<evidence type="ECO:0000313" key="7">
    <source>
        <dbReference type="Proteomes" id="UP000285604"/>
    </source>
</evidence>
<accession>A0A3E5E1M8</accession>
<reference evidence="5 6" key="1">
    <citation type="submission" date="2018-08" db="EMBL/GenBank/DDBJ databases">
        <title>A genome reference for cultivated species of the human gut microbiota.</title>
        <authorList>
            <person name="Zou Y."/>
            <person name="Xue W."/>
            <person name="Luo G."/>
        </authorList>
    </citation>
    <scope>NUCLEOTIDE SEQUENCE [LARGE SCALE GENOMIC DNA]</scope>
    <source>
        <strain evidence="2 5">AF24-12</strain>
        <strain evidence="4 6">AM42-23AC</strain>
        <strain evidence="3 7">OF03-3</strain>
    </source>
</reference>
<evidence type="ECO:0000313" key="4">
    <source>
        <dbReference type="EMBL" id="RHA87635.1"/>
    </source>
</evidence>
<reference evidence="1" key="2">
    <citation type="submission" date="2021-12" db="EMBL/GenBank/DDBJ databases">
        <authorList>
            <person name="Lv X."/>
        </authorList>
    </citation>
    <scope>NUCLEOTIDE SEQUENCE</scope>
    <source>
        <strain evidence="1">HF2106</strain>
    </source>
</reference>
<dbReference type="Proteomes" id="UP001200307">
    <property type="component" value="Unassembled WGS sequence"/>
</dbReference>
<proteinExistence type="predicted"/>
<evidence type="ECO:0000313" key="6">
    <source>
        <dbReference type="Proteomes" id="UP000284990"/>
    </source>
</evidence>
<dbReference type="RefSeq" id="WP_117587063.1">
    <property type="nucleotide sequence ID" value="NZ_CATKVS010000004.1"/>
</dbReference>
<dbReference type="Proteomes" id="UP000284990">
    <property type="component" value="Unassembled WGS sequence"/>
</dbReference>
<dbReference type="EMBL" id="JAJTVO010000017">
    <property type="protein sequence ID" value="MCE4122598.1"/>
    <property type="molecule type" value="Genomic_DNA"/>
</dbReference>
<sequence>MVDQKQRKRAYFVAKRNRTVGIFTQKFIRFDIVSGTTFIASPTLHKKDEKEIIYNLNGQQVDKTSAQGGIFISRQKGKFYKASGSSGGRR</sequence>
<dbReference type="EMBL" id="QSCI01000032">
    <property type="protein sequence ID" value="RGX94633.1"/>
    <property type="molecule type" value="Genomic_DNA"/>
</dbReference>
<evidence type="ECO:0000313" key="3">
    <source>
        <dbReference type="EMBL" id="RGX94633.1"/>
    </source>
</evidence>
<dbReference type="Proteomes" id="UP000285604">
    <property type="component" value="Unassembled WGS sequence"/>
</dbReference>
<dbReference type="EMBL" id="QSFW01000009">
    <property type="protein sequence ID" value="RHA87635.1"/>
    <property type="molecule type" value="Genomic_DNA"/>
</dbReference>
<protein>
    <submittedName>
        <fullName evidence="4">Uncharacterized protein</fullName>
    </submittedName>
</protein>
<dbReference type="AlphaFoldDB" id="A0A3E5E1M8"/>